<dbReference type="PRINTS" id="PR00723">
    <property type="entry name" value="SUBTILISIN"/>
</dbReference>
<accession>A0A284VTD2</accession>
<dbReference type="Gene3D" id="3.40.50.200">
    <property type="entry name" value="Peptidase S8/S53 domain"/>
    <property type="match status" value="1"/>
</dbReference>
<comment type="caution">
    <text evidence="4">Lacks conserved residue(s) required for the propagation of feature annotation.</text>
</comment>
<keyword evidence="1" id="KW-0645">Protease</keyword>
<reference evidence="7" key="1">
    <citation type="submission" date="2017-06" db="EMBL/GenBank/DDBJ databases">
        <authorList>
            <person name="Cremers G."/>
        </authorList>
    </citation>
    <scope>NUCLEOTIDE SEQUENCE [LARGE SCALE GENOMIC DNA]</scope>
</reference>
<evidence type="ECO:0000256" key="3">
    <source>
        <dbReference type="ARBA" id="ARBA00022825"/>
    </source>
</evidence>
<dbReference type="Pfam" id="PF00082">
    <property type="entry name" value="Peptidase_S8"/>
    <property type="match status" value="1"/>
</dbReference>
<evidence type="ECO:0000256" key="1">
    <source>
        <dbReference type="ARBA" id="ARBA00022670"/>
    </source>
</evidence>
<dbReference type="RefSeq" id="WP_096207087.1">
    <property type="nucleotide sequence ID" value="NZ_FZMP01000227.1"/>
</dbReference>
<dbReference type="AlphaFoldDB" id="A0A284VTD2"/>
<dbReference type="SUPFAM" id="SSF52743">
    <property type="entry name" value="Subtilisin-like"/>
    <property type="match status" value="1"/>
</dbReference>
<protein>
    <recommendedName>
        <fullName evidence="5">Peptidase S8/S53 domain-containing protein</fullName>
    </recommendedName>
</protein>
<keyword evidence="3" id="KW-0720">Serine protease</keyword>
<dbReference type="InterPro" id="IPR015500">
    <property type="entry name" value="Peptidase_S8_subtilisin-rel"/>
</dbReference>
<evidence type="ECO:0000256" key="2">
    <source>
        <dbReference type="ARBA" id="ARBA00022801"/>
    </source>
</evidence>
<keyword evidence="7" id="KW-1185">Reference proteome</keyword>
<dbReference type="GO" id="GO:0004252">
    <property type="term" value="F:serine-type endopeptidase activity"/>
    <property type="evidence" value="ECO:0007669"/>
    <property type="project" value="InterPro"/>
</dbReference>
<organism evidence="6 7">
    <name type="scientific">Candidatus Methanoperedens nitratireducens</name>
    <dbReference type="NCBI Taxonomy" id="1392998"/>
    <lineage>
        <taxon>Archaea</taxon>
        <taxon>Methanobacteriati</taxon>
        <taxon>Methanobacteriota</taxon>
        <taxon>Stenosarchaea group</taxon>
        <taxon>Methanomicrobia</taxon>
        <taxon>Methanosarcinales</taxon>
        <taxon>ANME-2 cluster</taxon>
        <taxon>Candidatus Methanoperedentaceae</taxon>
        <taxon>Candidatus Methanoperedens</taxon>
    </lineage>
</organism>
<evidence type="ECO:0000313" key="7">
    <source>
        <dbReference type="Proteomes" id="UP000218615"/>
    </source>
</evidence>
<evidence type="ECO:0000313" key="6">
    <source>
        <dbReference type="EMBL" id="SNQ62545.1"/>
    </source>
</evidence>
<name>A0A284VTD2_9EURY</name>
<dbReference type="OrthoDB" id="341609at2157"/>
<keyword evidence="2" id="KW-0378">Hydrolase</keyword>
<dbReference type="EMBL" id="FZMP01000227">
    <property type="protein sequence ID" value="SNQ62545.1"/>
    <property type="molecule type" value="Genomic_DNA"/>
</dbReference>
<evidence type="ECO:0000259" key="5">
    <source>
        <dbReference type="Pfam" id="PF00082"/>
    </source>
</evidence>
<dbReference type="Proteomes" id="UP000218615">
    <property type="component" value="Unassembled WGS sequence"/>
</dbReference>
<sequence>MIDVDYIRNNINSNLKGSGVRLAVIDTGIDHHHPYLPRPIYELDVRDNALDGNYSEDERGHGTHVIGIITNNYK</sequence>
<dbReference type="InterPro" id="IPR000209">
    <property type="entry name" value="Peptidase_S8/S53_dom"/>
</dbReference>
<dbReference type="PROSITE" id="PS51892">
    <property type="entry name" value="SUBTILASE"/>
    <property type="match status" value="1"/>
</dbReference>
<proteinExistence type="inferred from homology"/>
<dbReference type="InterPro" id="IPR036852">
    <property type="entry name" value="Peptidase_S8/S53_dom_sf"/>
</dbReference>
<feature type="domain" description="Peptidase S8/S53" evidence="5">
    <location>
        <begin position="17"/>
        <end position="73"/>
    </location>
</feature>
<comment type="similarity">
    <text evidence="4">Belongs to the peptidase S8 family.</text>
</comment>
<gene>
    <name evidence="6" type="ORF">MNV_780013</name>
</gene>
<evidence type="ECO:0000256" key="4">
    <source>
        <dbReference type="PROSITE-ProRule" id="PRU01240"/>
    </source>
</evidence>
<dbReference type="GO" id="GO:0006508">
    <property type="term" value="P:proteolysis"/>
    <property type="evidence" value="ECO:0007669"/>
    <property type="project" value="UniProtKB-KW"/>
</dbReference>